<comment type="caution">
    <text evidence="2">The sequence shown here is derived from an EMBL/GenBank/DDBJ whole genome shotgun (WGS) entry which is preliminary data.</text>
</comment>
<keyword evidence="2" id="KW-0132">Cell division</keyword>
<keyword evidence="3" id="KW-1185">Reference proteome</keyword>
<dbReference type="EMBL" id="JAUSTR010000004">
    <property type="protein sequence ID" value="MDQ0162488.1"/>
    <property type="molecule type" value="Genomic_DNA"/>
</dbReference>
<keyword evidence="1" id="KW-0175">Coiled coil</keyword>
<feature type="coiled-coil region" evidence="1">
    <location>
        <begin position="2"/>
        <end position="97"/>
    </location>
</feature>
<dbReference type="GO" id="GO:0051301">
    <property type="term" value="P:cell division"/>
    <property type="evidence" value="ECO:0007669"/>
    <property type="project" value="UniProtKB-KW"/>
</dbReference>
<accession>A0ABT9VND4</accession>
<gene>
    <name evidence="2" type="ORF">J2S06_001565</name>
</gene>
<evidence type="ECO:0000313" key="3">
    <source>
        <dbReference type="Proteomes" id="UP001225646"/>
    </source>
</evidence>
<dbReference type="RefSeq" id="WP_419151903.1">
    <property type="nucleotide sequence ID" value="NZ_JAUSTR010000004.1"/>
</dbReference>
<keyword evidence="2" id="KW-0131">Cell cycle</keyword>
<sequence>MNKKESETIKILKGRIKHLQAELARAQAKLMDYEENRTNMNVKRVEQLESENIVLKELLSKYEKINLDHYDQLVKENKELKERLKKLEEKEMIMENSDSTDSWFINNLKSQMRNPKK</sequence>
<evidence type="ECO:0000313" key="2">
    <source>
        <dbReference type="EMBL" id="MDQ0162488.1"/>
    </source>
</evidence>
<evidence type="ECO:0000256" key="1">
    <source>
        <dbReference type="SAM" id="Coils"/>
    </source>
</evidence>
<organism evidence="2 3">
    <name type="scientific">Aeribacillus alveayuensis</name>
    <dbReference type="NCBI Taxonomy" id="279215"/>
    <lineage>
        <taxon>Bacteria</taxon>
        <taxon>Bacillati</taxon>
        <taxon>Bacillota</taxon>
        <taxon>Bacilli</taxon>
        <taxon>Bacillales</taxon>
        <taxon>Bacillaceae</taxon>
        <taxon>Aeribacillus</taxon>
    </lineage>
</organism>
<dbReference type="Proteomes" id="UP001225646">
    <property type="component" value="Unassembled WGS sequence"/>
</dbReference>
<proteinExistence type="predicted"/>
<protein>
    <submittedName>
        <fullName evidence="2">Cell division protein FtsB</fullName>
    </submittedName>
</protein>
<name>A0ABT9VND4_9BACI</name>
<reference evidence="2 3" key="1">
    <citation type="submission" date="2023-07" db="EMBL/GenBank/DDBJ databases">
        <title>Genomic Encyclopedia of Type Strains, Phase IV (KMG-IV): sequencing the most valuable type-strain genomes for metagenomic binning, comparative biology and taxonomic classification.</title>
        <authorList>
            <person name="Goeker M."/>
        </authorList>
    </citation>
    <scope>NUCLEOTIDE SEQUENCE [LARGE SCALE GENOMIC DNA]</scope>
    <source>
        <strain evidence="2 3">DSM 19092</strain>
    </source>
</reference>